<dbReference type="Proteomes" id="UP000800092">
    <property type="component" value="Unassembled WGS sequence"/>
</dbReference>
<proteinExistence type="inferred from homology"/>
<dbReference type="OrthoDB" id="3945418at2759"/>
<dbReference type="PANTHER" id="PTHR24305">
    <property type="entry name" value="CYTOCHROME P450"/>
    <property type="match status" value="1"/>
</dbReference>
<keyword evidence="16" id="KW-1185">Reference proteome</keyword>
<evidence type="ECO:0000256" key="5">
    <source>
        <dbReference type="ARBA" id="ARBA00022692"/>
    </source>
</evidence>
<comment type="cofactor">
    <cofactor evidence="1 12">
        <name>heme</name>
        <dbReference type="ChEBI" id="CHEBI:30413"/>
    </cofactor>
</comment>
<keyword evidence="5 14" id="KW-0812">Transmembrane</keyword>
<dbReference type="GO" id="GO:0016705">
    <property type="term" value="F:oxidoreductase activity, acting on paired donors, with incorporation or reduction of molecular oxygen"/>
    <property type="evidence" value="ECO:0007669"/>
    <property type="project" value="InterPro"/>
</dbReference>
<dbReference type="Pfam" id="PF00067">
    <property type="entry name" value="p450"/>
    <property type="match status" value="1"/>
</dbReference>
<evidence type="ECO:0000256" key="14">
    <source>
        <dbReference type="SAM" id="Phobius"/>
    </source>
</evidence>
<sequence length="515" mass="58484">MQASITELADWISVNQTRISSAFALLIVSSLTYAVVYRLVLSPIAGFPGPKLAALSFWYEFYYDVIEGGRYTWKIRELHDKYGPIIRINPYEIHVDDPAFYADLYTGSTGKRDKWHWSMNMFGMKSATFSTVPHDLHRERRAALNPSFSKAAIYHLEPVILALVDQLCDRLQEYQRSGEPANLGPIFAALTTDVVTEYAFGKSYQCLQAPDFNPQLHEAAQANTKTTVLAKQFPWIIPLSRSLPHWVVQAVNPLMMQMVHFTDYVLDQVQYVIETHNTASEKPKRPTVFHGILDSDTDPREKSILRLMDDGISIIGAGVLTTADTLRIITFHILNRPEVLTQLQAELDAAIPDPTTSASLRLVEQLPYLSAVVSEGYRIACGISSRLQRVSPHAPLTYGKWIIPAGTPVSMTIYLLHNRPDIFPEPHEFRPERWLTSQAERLDRYLVPFSKGSRSCVGMNLANAEICLTLAYLFRRFRLELFETTRADVDIEHDYFTAFPRLDSKGVQVLVKERD</sequence>
<dbReference type="GO" id="GO:0004497">
    <property type="term" value="F:monooxygenase activity"/>
    <property type="evidence" value="ECO:0007669"/>
    <property type="project" value="UniProtKB-KW"/>
</dbReference>
<keyword evidence="11 14" id="KW-0472">Membrane</keyword>
<organism evidence="15 16">
    <name type="scientific">Viridothelium virens</name>
    <name type="common">Speckled blister lichen</name>
    <name type="synonym">Trypethelium virens</name>
    <dbReference type="NCBI Taxonomy" id="1048519"/>
    <lineage>
        <taxon>Eukaryota</taxon>
        <taxon>Fungi</taxon>
        <taxon>Dikarya</taxon>
        <taxon>Ascomycota</taxon>
        <taxon>Pezizomycotina</taxon>
        <taxon>Dothideomycetes</taxon>
        <taxon>Dothideomycetes incertae sedis</taxon>
        <taxon>Trypetheliales</taxon>
        <taxon>Trypetheliaceae</taxon>
        <taxon>Viridothelium</taxon>
    </lineage>
</organism>
<dbReference type="GO" id="GO:0020037">
    <property type="term" value="F:heme binding"/>
    <property type="evidence" value="ECO:0007669"/>
    <property type="project" value="InterPro"/>
</dbReference>
<evidence type="ECO:0000256" key="2">
    <source>
        <dbReference type="ARBA" id="ARBA00004167"/>
    </source>
</evidence>
<dbReference type="GO" id="GO:0016020">
    <property type="term" value="C:membrane"/>
    <property type="evidence" value="ECO:0007669"/>
    <property type="project" value="UniProtKB-SubCell"/>
</dbReference>
<dbReference type="PROSITE" id="PS00086">
    <property type="entry name" value="CYTOCHROME_P450"/>
    <property type="match status" value="1"/>
</dbReference>
<dbReference type="EMBL" id="ML991808">
    <property type="protein sequence ID" value="KAF2233272.1"/>
    <property type="molecule type" value="Genomic_DNA"/>
</dbReference>
<reference evidence="15" key="1">
    <citation type="journal article" date="2020" name="Stud. Mycol.">
        <title>101 Dothideomycetes genomes: a test case for predicting lifestyles and emergence of pathogens.</title>
        <authorList>
            <person name="Haridas S."/>
            <person name="Albert R."/>
            <person name="Binder M."/>
            <person name="Bloem J."/>
            <person name="Labutti K."/>
            <person name="Salamov A."/>
            <person name="Andreopoulos B."/>
            <person name="Baker S."/>
            <person name="Barry K."/>
            <person name="Bills G."/>
            <person name="Bluhm B."/>
            <person name="Cannon C."/>
            <person name="Castanera R."/>
            <person name="Culley D."/>
            <person name="Daum C."/>
            <person name="Ezra D."/>
            <person name="Gonzalez J."/>
            <person name="Henrissat B."/>
            <person name="Kuo A."/>
            <person name="Liang C."/>
            <person name="Lipzen A."/>
            <person name="Lutzoni F."/>
            <person name="Magnuson J."/>
            <person name="Mondo S."/>
            <person name="Nolan M."/>
            <person name="Ohm R."/>
            <person name="Pangilinan J."/>
            <person name="Park H.-J."/>
            <person name="Ramirez L."/>
            <person name="Alfaro M."/>
            <person name="Sun H."/>
            <person name="Tritt A."/>
            <person name="Yoshinaga Y."/>
            <person name="Zwiers L.-H."/>
            <person name="Turgeon B."/>
            <person name="Goodwin S."/>
            <person name="Spatafora J."/>
            <person name="Crous P."/>
            <person name="Grigoriev I."/>
        </authorList>
    </citation>
    <scope>NUCLEOTIDE SEQUENCE</scope>
    <source>
        <strain evidence="15">Tuck. ex Michener</strain>
    </source>
</reference>
<keyword evidence="8 13" id="KW-0560">Oxidoreductase</keyword>
<evidence type="ECO:0000256" key="13">
    <source>
        <dbReference type="RuleBase" id="RU000461"/>
    </source>
</evidence>
<evidence type="ECO:0000313" key="16">
    <source>
        <dbReference type="Proteomes" id="UP000800092"/>
    </source>
</evidence>
<evidence type="ECO:0000256" key="10">
    <source>
        <dbReference type="ARBA" id="ARBA00023033"/>
    </source>
</evidence>
<dbReference type="InterPro" id="IPR017972">
    <property type="entry name" value="Cyt_P450_CS"/>
</dbReference>
<dbReference type="InterPro" id="IPR001128">
    <property type="entry name" value="Cyt_P450"/>
</dbReference>
<keyword evidence="4 12" id="KW-0349">Heme</keyword>
<evidence type="ECO:0000256" key="9">
    <source>
        <dbReference type="ARBA" id="ARBA00023004"/>
    </source>
</evidence>
<keyword evidence="6 12" id="KW-0479">Metal-binding</keyword>
<evidence type="ECO:0000256" key="3">
    <source>
        <dbReference type="ARBA" id="ARBA00010617"/>
    </source>
</evidence>
<evidence type="ECO:0000256" key="8">
    <source>
        <dbReference type="ARBA" id="ARBA00023002"/>
    </source>
</evidence>
<comment type="subcellular location">
    <subcellularLocation>
        <location evidence="2">Membrane</location>
        <topology evidence="2">Single-pass membrane protein</topology>
    </subcellularLocation>
</comment>
<dbReference type="InterPro" id="IPR002401">
    <property type="entry name" value="Cyt_P450_E_grp-I"/>
</dbReference>
<accession>A0A6A6H5I6</accession>
<dbReference type="GO" id="GO:0005506">
    <property type="term" value="F:iron ion binding"/>
    <property type="evidence" value="ECO:0007669"/>
    <property type="project" value="InterPro"/>
</dbReference>
<evidence type="ECO:0000256" key="1">
    <source>
        <dbReference type="ARBA" id="ARBA00001971"/>
    </source>
</evidence>
<dbReference type="AlphaFoldDB" id="A0A6A6H5I6"/>
<dbReference type="Gene3D" id="1.10.630.10">
    <property type="entry name" value="Cytochrome P450"/>
    <property type="match status" value="1"/>
</dbReference>
<dbReference type="PRINTS" id="PR00463">
    <property type="entry name" value="EP450I"/>
</dbReference>
<protein>
    <submittedName>
        <fullName evidence="15">Cytochrome P450</fullName>
    </submittedName>
</protein>
<feature type="binding site" description="axial binding residue" evidence="12">
    <location>
        <position position="456"/>
    </location>
    <ligand>
        <name>heme</name>
        <dbReference type="ChEBI" id="CHEBI:30413"/>
    </ligand>
    <ligandPart>
        <name>Fe</name>
        <dbReference type="ChEBI" id="CHEBI:18248"/>
    </ligandPart>
</feature>
<evidence type="ECO:0000256" key="4">
    <source>
        <dbReference type="ARBA" id="ARBA00022617"/>
    </source>
</evidence>
<evidence type="ECO:0000256" key="12">
    <source>
        <dbReference type="PIRSR" id="PIRSR602401-1"/>
    </source>
</evidence>
<dbReference type="CDD" id="cd11062">
    <property type="entry name" value="CYP58-like"/>
    <property type="match status" value="1"/>
</dbReference>
<dbReference type="FunFam" id="1.10.630.10:FF:000069">
    <property type="entry name" value="Cytochrome P450, putative (Eurofung)"/>
    <property type="match status" value="1"/>
</dbReference>
<evidence type="ECO:0000256" key="6">
    <source>
        <dbReference type="ARBA" id="ARBA00022723"/>
    </source>
</evidence>
<dbReference type="InterPro" id="IPR050121">
    <property type="entry name" value="Cytochrome_P450_monoxygenase"/>
</dbReference>
<gene>
    <name evidence="15" type="ORF">EV356DRAFT_503864</name>
</gene>
<name>A0A6A6H5I6_VIRVR</name>
<evidence type="ECO:0000313" key="15">
    <source>
        <dbReference type="EMBL" id="KAF2233272.1"/>
    </source>
</evidence>
<keyword evidence="9 12" id="KW-0408">Iron</keyword>
<comment type="similarity">
    <text evidence="3 13">Belongs to the cytochrome P450 family.</text>
</comment>
<evidence type="ECO:0000256" key="11">
    <source>
        <dbReference type="ARBA" id="ARBA00023136"/>
    </source>
</evidence>
<evidence type="ECO:0000256" key="7">
    <source>
        <dbReference type="ARBA" id="ARBA00022989"/>
    </source>
</evidence>
<keyword evidence="10 13" id="KW-0503">Monooxygenase</keyword>
<dbReference type="SUPFAM" id="SSF48264">
    <property type="entry name" value="Cytochrome P450"/>
    <property type="match status" value="1"/>
</dbReference>
<dbReference type="InterPro" id="IPR036396">
    <property type="entry name" value="Cyt_P450_sf"/>
</dbReference>
<dbReference type="PANTHER" id="PTHR24305:SF157">
    <property type="entry name" value="N-ACETYLTRYPTOPHAN 6-HYDROXYLASE IVOC-RELATED"/>
    <property type="match status" value="1"/>
</dbReference>
<keyword evidence="7 14" id="KW-1133">Transmembrane helix</keyword>
<feature type="transmembrane region" description="Helical" evidence="14">
    <location>
        <begin position="21"/>
        <end position="40"/>
    </location>
</feature>